<proteinExistence type="predicted"/>
<dbReference type="AlphaFoldDB" id="A0A5C6FAQ3"/>
<accession>A0A5C6FAQ3</accession>
<evidence type="ECO:0000313" key="2">
    <source>
        <dbReference type="Proteomes" id="UP000318288"/>
    </source>
</evidence>
<comment type="caution">
    <text evidence="1">The sequence shown here is derived from an EMBL/GenBank/DDBJ whole genome shotgun (WGS) entry which is preliminary data.</text>
</comment>
<dbReference type="EMBL" id="SJPW01000002">
    <property type="protein sequence ID" value="TWU58468.1"/>
    <property type="molecule type" value="Genomic_DNA"/>
</dbReference>
<reference evidence="1 2" key="1">
    <citation type="submission" date="2019-02" db="EMBL/GenBank/DDBJ databases">
        <title>Deep-cultivation of Planctomycetes and their phenomic and genomic characterization uncovers novel biology.</title>
        <authorList>
            <person name="Wiegand S."/>
            <person name="Jogler M."/>
            <person name="Boedeker C."/>
            <person name="Pinto D."/>
            <person name="Vollmers J."/>
            <person name="Rivas-Marin E."/>
            <person name="Kohn T."/>
            <person name="Peeters S.H."/>
            <person name="Heuer A."/>
            <person name="Rast P."/>
            <person name="Oberbeckmann S."/>
            <person name="Bunk B."/>
            <person name="Jeske O."/>
            <person name="Meyerdierks A."/>
            <person name="Storesund J.E."/>
            <person name="Kallscheuer N."/>
            <person name="Luecker S."/>
            <person name="Lage O.M."/>
            <person name="Pohl T."/>
            <person name="Merkel B.J."/>
            <person name="Hornburger P."/>
            <person name="Mueller R.-W."/>
            <person name="Bruemmer F."/>
            <person name="Labrenz M."/>
            <person name="Spormann A.M."/>
            <person name="Op Den Camp H."/>
            <person name="Overmann J."/>
            <person name="Amann R."/>
            <person name="Jetten M.S.M."/>
            <person name="Mascher T."/>
            <person name="Medema M.H."/>
            <person name="Devos D.P."/>
            <person name="Kaster A.-K."/>
            <person name="Ovreas L."/>
            <person name="Rohde M."/>
            <person name="Galperin M.Y."/>
            <person name="Jogler C."/>
        </authorList>
    </citation>
    <scope>NUCLEOTIDE SEQUENCE [LARGE SCALE GENOMIC DNA]</scope>
    <source>
        <strain evidence="1 2">Poly51</strain>
    </source>
</reference>
<sequence>MAIDEAGAKASVQWLVDRALTVLPRTFDGDKDWGNTKKVWAGVSMKMDGLKLKTHRKFRDVDHGRWVRYEVTVPQPHADRNVDVNVDNVNRVIDPVTGQERWKIHSTVIAPMEFSARIQRHNLGVKLFSVTVSGKMKVRLTSSASIGFYPDYRKIPPDLVIDPIINEAKLELQSFEVDRVSHVGGDVAEAWGEIMQEVLVERFVNKQDEKLVSKLNKSIHKRRDDLRISLSDWITMPTGSSDKK</sequence>
<dbReference type="Proteomes" id="UP000318288">
    <property type="component" value="Unassembled WGS sequence"/>
</dbReference>
<keyword evidence="2" id="KW-1185">Reference proteome</keyword>
<organism evidence="1 2">
    <name type="scientific">Rubripirellula tenax</name>
    <dbReference type="NCBI Taxonomy" id="2528015"/>
    <lineage>
        <taxon>Bacteria</taxon>
        <taxon>Pseudomonadati</taxon>
        <taxon>Planctomycetota</taxon>
        <taxon>Planctomycetia</taxon>
        <taxon>Pirellulales</taxon>
        <taxon>Pirellulaceae</taxon>
        <taxon>Rubripirellula</taxon>
    </lineage>
</organism>
<gene>
    <name evidence="1" type="ORF">Poly51_12460</name>
</gene>
<evidence type="ECO:0000313" key="1">
    <source>
        <dbReference type="EMBL" id="TWU58468.1"/>
    </source>
</evidence>
<protein>
    <submittedName>
        <fullName evidence="1">Uncharacterized protein</fullName>
    </submittedName>
</protein>
<name>A0A5C6FAQ3_9BACT</name>